<evidence type="ECO:0000313" key="7">
    <source>
        <dbReference type="EMBL" id="SLJ96067.1"/>
    </source>
</evidence>
<evidence type="ECO:0000256" key="4">
    <source>
        <dbReference type="ARBA" id="ARBA00023172"/>
    </source>
</evidence>
<feature type="region of interest" description="Disordered" evidence="5">
    <location>
        <begin position="376"/>
        <end position="403"/>
    </location>
</feature>
<dbReference type="Gene3D" id="1.10.150.130">
    <property type="match status" value="1"/>
</dbReference>
<evidence type="ECO:0000256" key="5">
    <source>
        <dbReference type="SAM" id="MobiDB-lite"/>
    </source>
</evidence>
<keyword evidence="2" id="KW-0229">DNA integration</keyword>
<evidence type="ECO:0000256" key="3">
    <source>
        <dbReference type="ARBA" id="ARBA00023125"/>
    </source>
</evidence>
<dbReference type="PANTHER" id="PTHR30349:SF64">
    <property type="entry name" value="PROPHAGE INTEGRASE INTD-RELATED"/>
    <property type="match status" value="1"/>
</dbReference>
<organism evidence="7 8">
    <name type="scientific">Novosphingobium mathurense</name>
    <dbReference type="NCBI Taxonomy" id="428990"/>
    <lineage>
        <taxon>Bacteria</taxon>
        <taxon>Pseudomonadati</taxon>
        <taxon>Pseudomonadota</taxon>
        <taxon>Alphaproteobacteria</taxon>
        <taxon>Sphingomonadales</taxon>
        <taxon>Sphingomonadaceae</taxon>
        <taxon>Novosphingobium</taxon>
    </lineage>
</organism>
<dbReference type="InterPro" id="IPR050090">
    <property type="entry name" value="Tyrosine_recombinase_XerCD"/>
</dbReference>
<dbReference type="Gene3D" id="1.10.443.10">
    <property type="entry name" value="Intergrase catalytic core"/>
    <property type="match status" value="1"/>
</dbReference>
<feature type="compositionally biased region" description="Basic and acidic residues" evidence="5">
    <location>
        <begin position="392"/>
        <end position="403"/>
    </location>
</feature>
<feature type="region of interest" description="Disordered" evidence="5">
    <location>
        <begin position="306"/>
        <end position="341"/>
    </location>
</feature>
<dbReference type="InterPro" id="IPR002104">
    <property type="entry name" value="Integrase_catalytic"/>
</dbReference>
<comment type="similarity">
    <text evidence="1">Belongs to the 'phage' integrase family.</text>
</comment>
<dbReference type="Pfam" id="PF00589">
    <property type="entry name" value="Phage_integrase"/>
    <property type="match status" value="1"/>
</dbReference>
<dbReference type="PANTHER" id="PTHR30349">
    <property type="entry name" value="PHAGE INTEGRASE-RELATED"/>
    <property type="match status" value="1"/>
</dbReference>
<reference evidence="8" key="1">
    <citation type="submission" date="2017-02" db="EMBL/GenBank/DDBJ databases">
        <authorList>
            <person name="Varghese N."/>
            <person name="Submissions S."/>
        </authorList>
    </citation>
    <scope>NUCLEOTIDE SEQUENCE [LARGE SCALE GENOMIC DNA]</scope>
    <source>
        <strain evidence="8">SM117</strain>
    </source>
</reference>
<evidence type="ECO:0000256" key="1">
    <source>
        <dbReference type="ARBA" id="ARBA00008857"/>
    </source>
</evidence>
<keyword evidence="3" id="KW-0238">DNA-binding</keyword>
<dbReference type="AlphaFoldDB" id="A0A1U6HK08"/>
<dbReference type="EMBL" id="FVZE01000002">
    <property type="protein sequence ID" value="SLJ96067.1"/>
    <property type="molecule type" value="Genomic_DNA"/>
</dbReference>
<evidence type="ECO:0000313" key="8">
    <source>
        <dbReference type="Proteomes" id="UP000190989"/>
    </source>
</evidence>
<feature type="region of interest" description="Disordered" evidence="5">
    <location>
        <begin position="17"/>
        <end position="37"/>
    </location>
</feature>
<keyword evidence="8" id="KW-1185">Reference proteome</keyword>
<dbReference type="CDD" id="cd00796">
    <property type="entry name" value="INT_Rci_Hp1_C"/>
    <property type="match status" value="1"/>
</dbReference>
<dbReference type="InterPro" id="IPR013762">
    <property type="entry name" value="Integrase-like_cat_sf"/>
</dbReference>
<proteinExistence type="inferred from homology"/>
<dbReference type="GO" id="GO:0006310">
    <property type="term" value="P:DNA recombination"/>
    <property type="evidence" value="ECO:0007669"/>
    <property type="project" value="UniProtKB-KW"/>
</dbReference>
<feature type="compositionally biased region" description="Pro residues" evidence="5">
    <location>
        <begin position="26"/>
        <end position="35"/>
    </location>
</feature>
<dbReference type="SUPFAM" id="SSF56349">
    <property type="entry name" value="DNA breaking-rejoining enzymes"/>
    <property type="match status" value="1"/>
</dbReference>
<evidence type="ECO:0000256" key="2">
    <source>
        <dbReference type="ARBA" id="ARBA00022908"/>
    </source>
</evidence>
<dbReference type="InterPro" id="IPR011010">
    <property type="entry name" value="DNA_brk_join_enz"/>
</dbReference>
<dbReference type="GO" id="GO:0003677">
    <property type="term" value="F:DNA binding"/>
    <property type="evidence" value="ECO:0007669"/>
    <property type="project" value="UniProtKB-KW"/>
</dbReference>
<feature type="domain" description="Tyr recombinase" evidence="6">
    <location>
        <begin position="140"/>
        <end position="299"/>
    </location>
</feature>
<gene>
    <name evidence="7" type="ORF">SAMN06295987_102597</name>
</gene>
<accession>A0A1U6HK08</accession>
<dbReference type="PROSITE" id="PS51898">
    <property type="entry name" value="TYR_RECOMBINASE"/>
    <property type="match status" value="1"/>
</dbReference>
<sequence length="450" mass="50133">MKEARAVEAALMRRLQGVEDNAEPVPTAPPPPRPAVPTALTVRDGITKAKGILWSGQTTEHESFRKLERIASIVGDALPLDSFDVNNADSIVMKLRDEGCSDSTINRYISCVSAFLRFCKRRGLRTCDLPELEWRDEDETRIRWLTAKEEAQLCGILPDPYNDLVYIAVRTGLRATELLTLKPDQVTPAWVHLWKTKNGHARSVPISADVYQRLAPLVTKGLMPDYWQLRNEWDYARKAMGLEHDKTFVFHACRHTYATRAVQAEVNLRVLQQLLGHRTIQTTLRYAHVEDKTLSDAVQKMTVFHADKSPPKGGANGPKCPTPRTEGSVYKPQKSAPFRKPSASPAILQIRIRRFDSGSGLHLIFSELLSVFESGSSAPLSAGRTRGGRRRSSIDEHRPALGASVEHKPKCPLVRFVTSSGTNVRITCRVSFHAEGLPPPGRSARCPRNG</sequence>
<dbReference type="STRING" id="428990.SAMN06295987_102597"/>
<dbReference type="Proteomes" id="UP000190989">
    <property type="component" value="Unassembled WGS sequence"/>
</dbReference>
<dbReference type="GO" id="GO:0015074">
    <property type="term" value="P:DNA integration"/>
    <property type="evidence" value="ECO:0007669"/>
    <property type="project" value="UniProtKB-KW"/>
</dbReference>
<evidence type="ECO:0000259" key="6">
    <source>
        <dbReference type="PROSITE" id="PS51898"/>
    </source>
</evidence>
<name>A0A1U6HK08_9SPHN</name>
<dbReference type="InterPro" id="IPR010998">
    <property type="entry name" value="Integrase_recombinase_N"/>
</dbReference>
<protein>
    <submittedName>
        <fullName evidence="7">Site-specific recombinase XerD</fullName>
    </submittedName>
</protein>
<keyword evidence="4" id="KW-0233">DNA recombination</keyword>